<dbReference type="OMA" id="QMVVIRD"/>
<name>A0A0D3K4A3_EMIH1</name>
<dbReference type="RefSeq" id="XP_005783017.1">
    <property type="nucleotide sequence ID" value="XM_005782960.1"/>
</dbReference>
<dbReference type="GO" id="GO:0120170">
    <property type="term" value="F:intraciliary transport particle B binding"/>
    <property type="evidence" value="ECO:0007669"/>
    <property type="project" value="TreeGrafter"/>
</dbReference>
<reference evidence="4" key="1">
    <citation type="journal article" date="2013" name="Nature">
        <title>Pan genome of the phytoplankton Emiliania underpins its global distribution.</title>
        <authorList>
            <person name="Read B.A."/>
            <person name="Kegel J."/>
            <person name="Klute M.J."/>
            <person name="Kuo A."/>
            <person name="Lefebvre S.C."/>
            <person name="Maumus F."/>
            <person name="Mayer C."/>
            <person name="Miller J."/>
            <person name="Monier A."/>
            <person name="Salamov A."/>
            <person name="Young J."/>
            <person name="Aguilar M."/>
            <person name="Claverie J.M."/>
            <person name="Frickenhaus S."/>
            <person name="Gonzalez K."/>
            <person name="Herman E.K."/>
            <person name="Lin Y.C."/>
            <person name="Napier J."/>
            <person name="Ogata H."/>
            <person name="Sarno A.F."/>
            <person name="Shmutz J."/>
            <person name="Schroeder D."/>
            <person name="de Vargas C."/>
            <person name="Verret F."/>
            <person name="von Dassow P."/>
            <person name="Valentin K."/>
            <person name="Van de Peer Y."/>
            <person name="Wheeler G."/>
            <person name="Dacks J.B."/>
            <person name="Delwiche C.F."/>
            <person name="Dyhrman S.T."/>
            <person name="Glockner G."/>
            <person name="John U."/>
            <person name="Richards T."/>
            <person name="Worden A.Z."/>
            <person name="Zhang X."/>
            <person name="Grigoriev I.V."/>
            <person name="Allen A.E."/>
            <person name="Bidle K."/>
            <person name="Borodovsky M."/>
            <person name="Bowler C."/>
            <person name="Brownlee C."/>
            <person name="Cock J.M."/>
            <person name="Elias M."/>
            <person name="Gladyshev V.N."/>
            <person name="Groth M."/>
            <person name="Guda C."/>
            <person name="Hadaegh A."/>
            <person name="Iglesias-Rodriguez M.D."/>
            <person name="Jenkins J."/>
            <person name="Jones B.M."/>
            <person name="Lawson T."/>
            <person name="Leese F."/>
            <person name="Lindquist E."/>
            <person name="Lobanov A."/>
            <person name="Lomsadze A."/>
            <person name="Malik S.B."/>
            <person name="Marsh M.E."/>
            <person name="Mackinder L."/>
            <person name="Mock T."/>
            <person name="Mueller-Roeber B."/>
            <person name="Pagarete A."/>
            <person name="Parker M."/>
            <person name="Probert I."/>
            <person name="Quesneville H."/>
            <person name="Raines C."/>
            <person name="Rensing S.A."/>
            <person name="Riano-Pachon D.M."/>
            <person name="Richier S."/>
            <person name="Rokitta S."/>
            <person name="Shiraiwa Y."/>
            <person name="Soanes D.M."/>
            <person name="van der Giezen M."/>
            <person name="Wahlund T.M."/>
            <person name="Williams B."/>
            <person name="Wilson W."/>
            <person name="Wolfe G."/>
            <person name="Wurch L.L."/>
        </authorList>
    </citation>
    <scope>NUCLEOTIDE SEQUENCE</scope>
</reference>
<dbReference type="GO" id="GO:0042073">
    <property type="term" value="P:intraciliary transport"/>
    <property type="evidence" value="ECO:0007669"/>
    <property type="project" value="TreeGrafter"/>
</dbReference>
<dbReference type="Proteomes" id="UP000013827">
    <property type="component" value="Unassembled WGS sequence"/>
</dbReference>
<dbReference type="HOGENOM" id="CLU_2594840_0_0_1"/>
<dbReference type="KEGG" id="ehx:EMIHUDRAFT_232772"/>
<reference evidence="3" key="2">
    <citation type="submission" date="2024-10" db="UniProtKB">
        <authorList>
            <consortium name="EnsemblProtists"/>
        </authorList>
    </citation>
    <scope>IDENTIFICATION</scope>
</reference>
<keyword evidence="4" id="KW-1185">Reference proteome</keyword>
<dbReference type="PANTHER" id="PTHR20931">
    <property type="entry name" value="TETRATRICOPEPTIDE REPEAT PROTEIN 30"/>
    <property type="match status" value="1"/>
</dbReference>
<dbReference type="InterPro" id="IPR039941">
    <property type="entry name" value="TT30"/>
</dbReference>
<organism evidence="3 4">
    <name type="scientific">Emiliania huxleyi (strain CCMP1516)</name>
    <dbReference type="NCBI Taxonomy" id="280463"/>
    <lineage>
        <taxon>Eukaryota</taxon>
        <taxon>Haptista</taxon>
        <taxon>Haptophyta</taxon>
        <taxon>Prymnesiophyceae</taxon>
        <taxon>Isochrysidales</taxon>
        <taxon>Noelaerhabdaceae</taxon>
        <taxon>Emiliania</taxon>
    </lineage>
</organism>
<evidence type="ECO:0000256" key="2">
    <source>
        <dbReference type="ARBA" id="ARBA00022803"/>
    </source>
</evidence>
<evidence type="ECO:0000256" key="1">
    <source>
        <dbReference type="ARBA" id="ARBA00022737"/>
    </source>
</evidence>
<evidence type="ECO:0000313" key="3">
    <source>
        <dbReference type="EnsemblProtists" id="EOD30588"/>
    </source>
</evidence>
<dbReference type="STRING" id="2903.R1D5E2"/>
<dbReference type="eggNOG" id="KOG4340">
    <property type="taxonomic scope" value="Eukaryota"/>
</dbReference>
<dbReference type="GO" id="GO:0005879">
    <property type="term" value="C:axonemal microtubule"/>
    <property type="evidence" value="ECO:0007669"/>
    <property type="project" value="TreeGrafter"/>
</dbReference>
<dbReference type="AlphaFoldDB" id="A0A0D3K4A3"/>
<accession>A0A0D3K4A3</accession>
<dbReference type="EnsemblProtists" id="EOD30588">
    <property type="protein sequence ID" value="EOD30588"/>
    <property type="gene ID" value="EMIHUDRAFT_232772"/>
</dbReference>
<keyword evidence="1" id="KW-0677">Repeat</keyword>
<proteinExistence type="predicted"/>
<dbReference type="PANTHER" id="PTHR20931:SF0">
    <property type="entry name" value="TETRATRICOPEPTIDE REPEAT PROTEIN 30"/>
    <property type="match status" value="1"/>
</dbReference>
<sequence length="80" mass="9067">MTPDKFQRNERVATATSDLQGNFEFGIGRVMKSLEPYPKKLGTDTWFYAKRVFLALAETLAKHMIMLKADVCTRPAGREA</sequence>
<dbReference type="GeneID" id="17275862"/>
<dbReference type="GO" id="GO:0030992">
    <property type="term" value="C:intraciliary transport particle B"/>
    <property type="evidence" value="ECO:0007669"/>
    <property type="project" value="TreeGrafter"/>
</dbReference>
<evidence type="ECO:0000313" key="4">
    <source>
        <dbReference type="Proteomes" id="UP000013827"/>
    </source>
</evidence>
<dbReference type="PaxDb" id="2903-EOD30588"/>
<protein>
    <submittedName>
        <fullName evidence="3">Uncharacterized protein</fullName>
    </submittedName>
</protein>
<keyword evidence="2" id="KW-0802">TPR repeat</keyword>